<organism evidence="2 3">
    <name type="scientific">Lasallia pustulata</name>
    <dbReference type="NCBI Taxonomy" id="136370"/>
    <lineage>
        <taxon>Eukaryota</taxon>
        <taxon>Fungi</taxon>
        <taxon>Dikarya</taxon>
        <taxon>Ascomycota</taxon>
        <taxon>Pezizomycotina</taxon>
        <taxon>Lecanoromycetes</taxon>
        <taxon>OSLEUM clade</taxon>
        <taxon>Umbilicariomycetidae</taxon>
        <taxon>Umbilicariales</taxon>
        <taxon>Umbilicariaceae</taxon>
        <taxon>Lasallia</taxon>
    </lineage>
</organism>
<dbReference type="OrthoDB" id="10531032at2759"/>
<gene>
    <name evidence="2" type="ORF">FRX48_07340</name>
</gene>
<name>A0A5M8PJH8_9LECA</name>
<protein>
    <submittedName>
        <fullName evidence="2">Uncharacterized protein</fullName>
    </submittedName>
</protein>
<reference evidence="2 3" key="1">
    <citation type="submission" date="2019-09" db="EMBL/GenBank/DDBJ databases">
        <title>The hologenome of the rock-dwelling lichen Lasallia pustulata.</title>
        <authorList>
            <person name="Greshake Tzovaras B."/>
            <person name="Segers F."/>
            <person name="Bicker A."/>
            <person name="Dal Grande F."/>
            <person name="Otte J."/>
            <person name="Hankeln T."/>
            <person name="Schmitt I."/>
            <person name="Ebersberger I."/>
        </authorList>
    </citation>
    <scope>NUCLEOTIDE SEQUENCE [LARGE SCALE GENOMIC DNA]</scope>
    <source>
        <strain evidence="2">A1-1</strain>
    </source>
</reference>
<dbReference type="AlphaFoldDB" id="A0A5M8PJH8"/>
<sequence>MAVTTPFLFRDLRIDNARLLTMTPFCSRHPELAKYVQGLQLVMTLGPHAGPFIRARDNAQRIMEEIKSQNKEHADIFFNIILEPFAKLLDKISGGHEDVLPALEKLDSCLDKVCEELLALATVLPDLTHFEVMSSKRCSAFLTNGAEAFYNQTGRTIHSMELDDEFLELENGYTGFLGGYIVARCKIAQSYKCDYLSLRVCSYISAPEVREYFSNLDTLDLGFTAFMLTGRESKNLAHAWIPLLNRLVNLSTLRLVLTHSMEHVHAAPYCDGHKLFLDDLFLDYDLVPADHDERYIWDIVAKLKLPKLKSVTLKNWAVGASILHYFLYAHRKTLKRIHMEKVSLRSPCLDDRRGWSFIARACREHLPGLEDLRLSGLYSHEKLNYGLTAPPAATAVIKVRKLQAEEMATLRGIAFGNSDDRESGTGSEVEEGTEPVSPEAEWWWPGVSGR</sequence>
<dbReference type="Proteomes" id="UP000324767">
    <property type="component" value="Unassembled WGS sequence"/>
</dbReference>
<evidence type="ECO:0000313" key="2">
    <source>
        <dbReference type="EMBL" id="KAA6408996.1"/>
    </source>
</evidence>
<accession>A0A5M8PJH8</accession>
<evidence type="ECO:0000256" key="1">
    <source>
        <dbReference type="SAM" id="MobiDB-lite"/>
    </source>
</evidence>
<proteinExistence type="predicted"/>
<evidence type="ECO:0000313" key="3">
    <source>
        <dbReference type="Proteomes" id="UP000324767"/>
    </source>
</evidence>
<feature type="region of interest" description="Disordered" evidence="1">
    <location>
        <begin position="415"/>
        <end position="450"/>
    </location>
</feature>
<dbReference type="EMBL" id="VXIT01000012">
    <property type="protein sequence ID" value="KAA6408996.1"/>
    <property type="molecule type" value="Genomic_DNA"/>
</dbReference>
<comment type="caution">
    <text evidence="2">The sequence shown here is derived from an EMBL/GenBank/DDBJ whole genome shotgun (WGS) entry which is preliminary data.</text>
</comment>